<dbReference type="OrthoDB" id="3069796at2759"/>
<name>A0A8H6ZF72_9AGAR</name>
<proteinExistence type="predicted"/>
<accession>A0A8H6ZF72</accession>
<dbReference type="AlphaFoldDB" id="A0A8H6ZF72"/>
<dbReference type="PROSITE" id="PS50181">
    <property type="entry name" value="FBOX"/>
    <property type="match status" value="1"/>
</dbReference>
<evidence type="ECO:0000313" key="3">
    <source>
        <dbReference type="Proteomes" id="UP000623467"/>
    </source>
</evidence>
<comment type="caution">
    <text evidence="2">The sequence shown here is derived from an EMBL/GenBank/DDBJ whole genome shotgun (WGS) entry which is preliminary data.</text>
</comment>
<reference evidence="2" key="1">
    <citation type="submission" date="2020-05" db="EMBL/GenBank/DDBJ databases">
        <title>Mycena genomes resolve the evolution of fungal bioluminescence.</title>
        <authorList>
            <person name="Tsai I.J."/>
        </authorList>
    </citation>
    <scope>NUCLEOTIDE SEQUENCE</scope>
    <source>
        <strain evidence="2">160909Yilan</strain>
    </source>
</reference>
<keyword evidence="3" id="KW-1185">Reference proteome</keyword>
<dbReference type="EMBL" id="JACAZH010000001">
    <property type="protein sequence ID" value="KAF7377888.1"/>
    <property type="molecule type" value="Genomic_DNA"/>
</dbReference>
<sequence length="409" mass="45695">MALSALPTELIQTISRHLELPDQLLLCRTSHRLYAICMEWIYRVLDLQSPVQLLRCCKTVIARPEAALSVWELKIDSVPSYVLNSFYTAFRSATTRMKNLRAIALISAHLLHSIADIVFPRLAHCFIPLLSDSYGFLHRNPAIQRISIIPVPGQSDIPNNSHKPIHMPNLRQFIGSEIAACTLVPGAPVSAISIAWGPNPPKWYSRGLAAAASSTAEIHNFSALIPSWDPAFLWTITQHTPRIRSLTIWGGTISVLGPKKEDFLSAMDDTLPSLICLANLVIEDNTHHNRTSEVLESEFDRVRRWGYIRPTLARVELSGSVWVVWEDVWLPENCSADHTDSLEYLKWFIKKVLISPGLPSCYREKAILFGGVDGMRVLEEAVKRGEAVPAFEILEEEGGGTVISFLSDT</sequence>
<organism evidence="2 3">
    <name type="scientific">Mycena sanguinolenta</name>
    <dbReference type="NCBI Taxonomy" id="230812"/>
    <lineage>
        <taxon>Eukaryota</taxon>
        <taxon>Fungi</taxon>
        <taxon>Dikarya</taxon>
        <taxon>Basidiomycota</taxon>
        <taxon>Agaricomycotina</taxon>
        <taxon>Agaricomycetes</taxon>
        <taxon>Agaricomycetidae</taxon>
        <taxon>Agaricales</taxon>
        <taxon>Marasmiineae</taxon>
        <taxon>Mycenaceae</taxon>
        <taxon>Mycena</taxon>
    </lineage>
</organism>
<protein>
    <recommendedName>
        <fullName evidence="1">F-box domain-containing protein</fullName>
    </recommendedName>
</protein>
<dbReference type="InterPro" id="IPR001810">
    <property type="entry name" value="F-box_dom"/>
</dbReference>
<dbReference type="Proteomes" id="UP000623467">
    <property type="component" value="Unassembled WGS sequence"/>
</dbReference>
<evidence type="ECO:0000313" key="2">
    <source>
        <dbReference type="EMBL" id="KAF7377888.1"/>
    </source>
</evidence>
<gene>
    <name evidence="2" type="ORF">MSAN_00212400</name>
</gene>
<evidence type="ECO:0000259" key="1">
    <source>
        <dbReference type="PROSITE" id="PS50181"/>
    </source>
</evidence>
<feature type="domain" description="F-box" evidence="1">
    <location>
        <begin position="1"/>
        <end position="45"/>
    </location>
</feature>